<dbReference type="AlphaFoldDB" id="A0A7J6DJ76"/>
<accession>A0A7J6DJ76</accession>
<gene>
    <name evidence="1" type="ORF">G4B88_007165</name>
</gene>
<keyword evidence="2" id="KW-1185">Reference proteome</keyword>
<evidence type="ECO:0000313" key="2">
    <source>
        <dbReference type="Proteomes" id="UP000583929"/>
    </source>
</evidence>
<proteinExistence type="predicted"/>
<protein>
    <submittedName>
        <fullName evidence="1">Uncharacterized protein</fullName>
    </submittedName>
</protein>
<reference evidence="1 2" key="1">
    <citation type="journal article" date="2020" name="bioRxiv">
        <title>Sequence and annotation of 42 cannabis genomes reveals extensive copy number variation in cannabinoid synthesis and pathogen resistance genes.</title>
        <authorList>
            <person name="Mckernan K.J."/>
            <person name="Helbert Y."/>
            <person name="Kane L.T."/>
            <person name="Ebling H."/>
            <person name="Zhang L."/>
            <person name="Liu B."/>
            <person name="Eaton Z."/>
            <person name="Mclaughlin S."/>
            <person name="Kingan S."/>
            <person name="Baybayan P."/>
            <person name="Concepcion G."/>
            <person name="Jordan M."/>
            <person name="Riva A."/>
            <person name="Barbazuk W."/>
            <person name="Harkins T."/>
        </authorList>
    </citation>
    <scope>NUCLEOTIDE SEQUENCE [LARGE SCALE GENOMIC DNA]</scope>
    <source>
        <strain evidence="2">cv. Jamaican Lion 4</strain>
        <tissue evidence="1">Leaf</tissue>
    </source>
</reference>
<organism evidence="1 2">
    <name type="scientific">Cannabis sativa</name>
    <name type="common">Hemp</name>
    <name type="synonym">Marijuana</name>
    <dbReference type="NCBI Taxonomy" id="3483"/>
    <lineage>
        <taxon>Eukaryota</taxon>
        <taxon>Viridiplantae</taxon>
        <taxon>Streptophyta</taxon>
        <taxon>Embryophyta</taxon>
        <taxon>Tracheophyta</taxon>
        <taxon>Spermatophyta</taxon>
        <taxon>Magnoliopsida</taxon>
        <taxon>eudicotyledons</taxon>
        <taxon>Gunneridae</taxon>
        <taxon>Pentapetalae</taxon>
        <taxon>rosids</taxon>
        <taxon>fabids</taxon>
        <taxon>Rosales</taxon>
        <taxon>Cannabaceae</taxon>
        <taxon>Cannabis</taxon>
    </lineage>
</organism>
<name>A0A7J6DJ76_CANSA</name>
<comment type="caution">
    <text evidence="1">The sequence shown here is derived from an EMBL/GenBank/DDBJ whole genome shotgun (WGS) entry which is preliminary data.</text>
</comment>
<dbReference type="EMBL" id="JAATIQ010001115">
    <property type="protein sequence ID" value="KAF4346187.1"/>
    <property type="molecule type" value="Genomic_DNA"/>
</dbReference>
<evidence type="ECO:0000313" key="1">
    <source>
        <dbReference type="EMBL" id="KAF4346187.1"/>
    </source>
</evidence>
<dbReference type="Proteomes" id="UP000583929">
    <property type="component" value="Unassembled WGS sequence"/>
</dbReference>
<sequence length="62" mass="7270">MNIDAKEVEENIKNQENKDQEATIDHAIKIKQIHSNIPDEEIPKLVLAFEEVKVIRIMKMEK</sequence>